<dbReference type="GO" id="GO:0008270">
    <property type="term" value="F:zinc ion binding"/>
    <property type="evidence" value="ECO:0007669"/>
    <property type="project" value="InterPro"/>
</dbReference>
<dbReference type="GO" id="GO:0009086">
    <property type="term" value="P:methionine biosynthetic process"/>
    <property type="evidence" value="ECO:0007669"/>
    <property type="project" value="InterPro"/>
</dbReference>
<feature type="binding site" evidence="6">
    <location>
        <position position="300"/>
    </location>
    <ligand>
        <name>Zn(2+)</name>
        <dbReference type="ChEBI" id="CHEBI:29105"/>
    </ligand>
</feature>
<dbReference type="GeneID" id="69059539"/>
<dbReference type="Proteomes" id="UP000465035">
    <property type="component" value="Chromosome"/>
</dbReference>
<dbReference type="PANTHER" id="PTHR46015:SF1">
    <property type="entry name" value="HOMOCYSTEINE S-METHYLTRANSFERASE-LIKE ISOFORM 1"/>
    <property type="match status" value="1"/>
</dbReference>
<evidence type="ECO:0000256" key="6">
    <source>
        <dbReference type="PROSITE-ProRule" id="PRU00333"/>
    </source>
</evidence>
<dbReference type="SUPFAM" id="SSF82282">
    <property type="entry name" value="Homocysteine S-methyltransferase"/>
    <property type="match status" value="1"/>
</dbReference>
<keyword evidence="1 6" id="KW-0489">Methyltransferase</keyword>
<reference evidence="8 9" key="1">
    <citation type="submission" date="2019-12" db="EMBL/GenBank/DDBJ databases">
        <title>Lactobacillus hilgardii FLUB.</title>
        <authorList>
            <person name="Gustaw K."/>
        </authorList>
    </citation>
    <scope>NUCLEOTIDE SEQUENCE [LARGE SCALE GENOMIC DNA]</scope>
    <source>
        <strain evidence="8 9">FLUB</strain>
    </source>
</reference>
<dbReference type="InterPro" id="IPR017226">
    <property type="entry name" value="BHMT-like"/>
</dbReference>
<sequence>MTDLIKENLDSKRALVLDGAMATELEKHGVDTSNDLWSATALINDPDAVKAVHTSYFEAGADITITDTYQANVEAFKKVGFTEDQSEKLITEAVRLALESRDDFYATLPTAERAKRALYPLVAGSVGPYGAYLADGSEYTGHYQLTNEAYQTFHQRRMRLMDEAGVDVFAFETQPNFEETKALADLLREKFSDRFAWLTFSIKDPEHLCDGTSLAKAVSYFEDNPQISAVGVNCTSMNLIEDSIKTIASNTNKPIIVYPNNGDIYDPKTKTWTPNPNATTFAELTPKWLAAGAKIVGGCCRTTPADIEQVAESLF</sequence>
<evidence type="ECO:0000256" key="1">
    <source>
        <dbReference type="ARBA" id="ARBA00022603"/>
    </source>
</evidence>
<dbReference type="FunFam" id="3.20.20.330:FF:000002">
    <property type="entry name" value="Homocysteine S-methyltransferase"/>
    <property type="match status" value="1"/>
</dbReference>
<dbReference type="Gene3D" id="3.20.20.330">
    <property type="entry name" value="Homocysteine-binding-like domain"/>
    <property type="match status" value="1"/>
</dbReference>
<organism evidence="8 9">
    <name type="scientific">Lentilactobacillus hilgardii</name>
    <name type="common">Lactobacillus hilgardii</name>
    <dbReference type="NCBI Taxonomy" id="1588"/>
    <lineage>
        <taxon>Bacteria</taxon>
        <taxon>Bacillati</taxon>
        <taxon>Bacillota</taxon>
        <taxon>Bacilli</taxon>
        <taxon>Lactobacillales</taxon>
        <taxon>Lactobacillaceae</taxon>
        <taxon>Lentilactobacillus</taxon>
    </lineage>
</organism>
<dbReference type="AlphaFoldDB" id="A0A6P1EH06"/>
<feature type="binding site" evidence="6">
    <location>
        <position position="234"/>
    </location>
    <ligand>
        <name>Zn(2+)</name>
        <dbReference type="ChEBI" id="CHEBI:29105"/>
    </ligand>
</feature>
<dbReference type="PIRSF" id="PIRSF037505">
    <property type="entry name" value="Betaine_HMT"/>
    <property type="match status" value="1"/>
</dbReference>
<dbReference type="Pfam" id="PF02574">
    <property type="entry name" value="S-methyl_trans"/>
    <property type="match status" value="1"/>
</dbReference>
<dbReference type="PANTHER" id="PTHR46015">
    <property type="entry name" value="ZGC:172121"/>
    <property type="match status" value="1"/>
</dbReference>
<dbReference type="InterPro" id="IPR003726">
    <property type="entry name" value="HCY_dom"/>
</dbReference>
<dbReference type="EMBL" id="CP047121">
    <property type="protein sequence ID" value="QHB53274.1"/>
    <property type="molecule type" value="Genomic_DNA"/>
</dbReference>
<evidence type="ECO:0000256" key="5">
    <source>
        <dbReference type="ARBA" id="ARBA00076752"/>
    </source>
</evidence>
<feature type="binding site" evidence="6">
    <location>
        <position position="299"/>
    </location>
    <ligand>
        <name>Zn(2+)</name>
        <dbReference type="ChEBI" id="CHEBI:29105"/>
    </ligand>
</feature>
<comment type="cofactor">
    <cofactor evidence="6">
        <name>Zn(2+)</name>
        <dbReference type="ChEBI" id="CHEBI:29105"/>
    </cofactor>
</comment>
<evidence type="ECO:0000256" key="4">
    <source>
        <dbReference type="ARBA" id="ARBA00022833"/>
    </source>
</evidence>
<accession>A0A6P1EH06</accession>
<dbReference type="InterPro" id="IPR051486">
    <property type="entry name" value="Hcy_S-methyltransferase"/>
</dbReference>
<dbReference type="GO" id="GO:0008898">
    <property type="term" value="F:S-adenosylmethionine-homocysteine S-methyltransferase activity"/>
    <property type="evidence" value="ECO:0007669"/>
    <property type="project" value="TreeGrafter"/>
</dbReference>
<protein>
    <recommendedName>
        <fullName evidence="5">S-methylmethionine:homocysteine methyltransferase</fullName>
    </recommendedName>
</protein>
<dbReference type="PROSITE" id="PS50970">
    <property type="entry name" value="HCY"/>
    <property type="match status" value="1"/>
</dbReference>
<evidence type="ECO:0000313" key="9">
    <source>
        <dbReference type="Proteomes" id="UP000465035"/>
    </source>
</evidence>
<keyword evidence="2 6" id="KW-0808">Transferase</keyword>
<keyword evidence="3 6" id="KW-0479">Metal-binding</keyword>
<dbReference type="GO" id="GO:0032259">
    <property type="term" value="P:methylation"/>
    <property type="evidence" value="ECO:0007669"/>
    <property type="project" value="UniProtKB-KW"/>
</dbReference>
<dbReference type="GO" id="GO:0033528">
    <property type="term" value="P:S-methylmethionine cycle"/>
    <property type="evidence" value="ECO:0007669"/>
    <property type="project" value="TreeGrafter"/>
</dbReference>
<dbReference type="SMR" id="A0A6P1EH06"/>
<evidence type="ECO:0000313" key="8">
    <source>
        <dbReference type="EMBL" id="QHB53274.1"/>
    </source>
</evidence>
<keyword evidence="4 6" id="KW-0862">Zinc</keyword>
<dbReference type="InterPro" id="IPR036589">
    <property type="entry name" value="HCY_dom_sf"/>
</dbReference>
<evidence type="ECO:0000259" key="7">
    <source>
        <dbReference type="PROSITE" id="PS50970"/>
    </source>
</evidence>
<name>A0A6P1EH06_LENHI</name>
<proteinExistence type="predicted"/>
<dbReference type="RefSeq" id="WP_003550872.1">
    <property type="nucleotide sequence ID" value="NZ_CABKOL010000106.1"/>
</dbReference>
<gene>
    <name evidence="8" type="primary">mmuM</name>
    <name evidence="8" type="ORF">GQR93_14280</name>
</gene>
<evidence type="ECO:0000256" key="2">
    <source>
        <dbReference type="ARBA" id="ARBA00022679"/>
    </source>
</evidence>
<dbReference type="NCBIfam" id="NF007020">
    <property type="entry name" value="PRK09485.1"/>
    <property type="match status" value="1"/>
</dbReference>
<feature type="domain" description="Hcy-binding" evidence="7">
    <location>
        <begin position="3"/>
        <end position="314"/>
    </location>
</feature>
<evidence type="ECO:0000256" key="3">
    <source>
        <dbReference type="ARBA" id="ARBA00022723"/>
    </source>
</evidence>